<keyword evidence="3" id="KW-0862">Zinc</keyword>
<dbReference type="PANTHER" id="PTHR46063:SF1">
    <property type="entry name" value="KELCH DOMAIN-CONTAINING PROTEIN 4"/>
    <property type="match status" value="1"/>
</dbReference>
<feature type="region of interest" description="Disordered" evidence="4">
    <location>
        <begin position="1019"/>
        <end position="1085"/>
    </location>
</feature>
<keyword evidence="2" id="KW-0863">Zinc-finger</keyword>
<feature type="region of interest" description="Disordered" evidence="4">
    <location>
        <begin position="392"/>
        <end position="420"/>
    </location>
</feature>
<feature type="compositionally biased region" description="Basic and acidic residues" evidence="4">
    <location>
        <begin position="947"/>
        <end position="956"/>
    </location>
</feature>
<evidence type="ECO:0000313" key="6">
    <source>
        <dbReference type="EMBL" id="KAK4043647.1"/>
    </source>
</evidence>
<dbReference type="Pfam" id="PF24681">
    <property type="entry name" value="Kelch_KLHDC2_KLHL20_DRC7"/>
    <property type="match status" value="1"/>
</dbReference>
<dbReference type="Gene3D" id="2.120.10.80">
    <property type="entry name" value="Kelch-type beta propeller"/>
    <property type="match status" value="1"/>
</dbReference>
<dbReference type="Proteomes" id="UP001303115">
    <property type="component" value="Unassembled WGS sequence"/>
</dbReference>
<dbReference type="InterPro" id="IPR015915">
    <property type="entry name" value="Kelch-typ_b-propeller"/>
</dbReference>
<evidence type="ECO:0000256" key="3">
    <source>
        <dbReference type="ARBA" id="ARBA00022833"/>
    </source>
</evidence>
<evidence type="ECO:0000256" key="1">
    <source>
        <dbReference type="ARBA" id="ARBA00022723"/>
    </source>
</evidence>
<feature type="compositionally biased region" description="Acidic residues" evidence="4">
    <location>
        <begin position="437"/>
        <end position="449"/>
    </location>
</feature>
<feature type="region of interest" description="Disordered" evidence="4">
    <location>
        <begin position="1"/>
        <end position="41"/>
    </location>
</feature>
<feature type="region of interest" description="Disordered" evidence="4">
    <location>
        <begin position="547"/>
        <end position="605"/>
    </location>
</feature>
<feature type="domain" description="WLM" evidence="5">
    <location>
        <begin position="714"/>
        <end position="949"/>
    </location>
</feature>
<feature type="compositionally biased region" description="Basic and acidic residues" evidence="4">
    <location>
        <begin position="1"/>
        <end position="27"/>
    </location>
</feature>
<evidence type="ECO:0000256" key="2">
    <source>
        <dbReference type="ARBA" id="ARBA00022771"/>
    </source>
</evidence>
<keyword evidence="7" id="KW-1185">Reference proteome</keyword>
<dbReference type="Pfam" id="PF13422">
    <property type="entry name" value="DUF4110"/>
    <property type="match status" value="1"/>
</dbReference>
<organism evidence="6 7">
    <name type="scientific">Parachaetomium inaequale</name>
    <dbReference type="NCBI Taxonomy" id="2588326"/>
    <lineage>
        <taxon>Eukaryota</taxon>
        <taxon>Fungi</taxon>
        <taxon>Dikarya</taxon>
        <taxon>Ascomycota</taxon>
        <taxon>Pezizomycotina</taxon>
        <taxon>Sordariomycetes</taxon>
        <taxon>Sordariomycetidae</taxon>
        <taxon>Sordariales</taxon>
        <taxon>Chaetomiaceae</taxon>
        <taxon>Parachaetomium</taxon>
    </lineage>
</organism>
<evidence type="ECO:0000256" key="4">
    <source>
        <dbReference type="SAM" id="MobiDB-lite"/>
    </source>
</evidence>
<dbReference type="GO" id="GO:0008270">
    <property type="term" value="F:zinc ion binding"/>
    <property type="evidence" value="ECO:0007669"/>
    <property type="project" value="UniProtKB-KW"/>
</dbReference>
<dbReference type="InterPro" id="IPR052588">
    <property type="entry name" value="Kelch_domain_protein"/>
</dbReference>
<name>A0AAN6PMT2_9PEZI</name>
<dbReference type="PROSITE" id="PS51397">
    <property type="entry name" value="WLM"/>
    <property type="match status" value="1"/>
</dbReference>
<dbReference type="InterPro" id="IPR001876">
    <property type="entry name" value="Znf_RanBP2"/>
</dbReference>
<keyword evidence="1" id="KW-0479">Metal-binding</keyword>
<dbReference type="PANTHER" id="PTHR46063">
    <property type="entry name" value="KELCH DOMAIN-CONTAINING PROTEIN"/>
    <property type="match status" value="1"/>
</dbReference>
<feature type="region of interest" description="Disordered" evidence="4">
    <location>
        <begin position="435"/>
        <end position="461"/>
    </location>
</feature>
<dbReference type="InterPro" id="IPR025183">
    <property type="entry name" value="DUF4110"/>
</dbReference>
<feature type="compositionally biased region" description="Low complexity" evidence="4">
    <location>
        <begin position="1039"/>
        <end position="1081"/>
    </location>
</feature>
<feature type="compositionally biased region" description="Basic and acidic residues" evidence="4">
    <location>
        <begin position="451"/>
        <end position="461"/>
    </location>
</feature>
<dbReference type="Gene3D" id="3.30.2010.10">
    <property type="entry name" value="Metalloproteases ('zincins'), catalytic domain"/>
    <property type="match status" value="1"/>
</dbReference>
<feature type="region of interest" description="Disordered" evidence="4">
    <location>
        <begin position="306"/>
        <end position="338"/>
    </location>
</feature>
<dbReference type="EMBL" id="MU854325">
    <property type="protein sequence ID" value="KAK4043647.1"/>
    <property type="molecule type" value="Genomic_DNA"/>
</dbReference>
<sequence>MAKDKKGKSESKKAKLAEKKQKAEKKAEKKAKVKASKMDGSDAEDVDMDAVLEEYRKEQEKFLKITETVVEDPPRARSAATFMANPSNSNQLLLFGGEYFNGSLATFFNDLMVYYIDRDEWRCVTSPNAPLPRSGHAWARGGNQSNAVYLFGGEFSSPKQGTFYHYNDFWKLDPSTREWTRLEPKGKTPPARSGHRMTYFKNYIILFGGFQDTANQTKYLSDLWLYDTANFVWHNPTLPPAQLKPDARSSFTLLPHDGGAVLYGGYSRVKTTTAVNTTKQRGPQGQTQRNVLKPLLHTDCFYLRITPPSPESPAGTPPTVRWERRKKPANAPSPTRAGATMAFHRGRGILFGGVHDVAESEEGIDSEFFNGLFAWNVERNRFFPLGLKKGRAAAGGGGKGKGAGGEGRAVGGRKGRAKENEEELLRQLAALRAGAGIEDDDEGGEEGVEGDVGRGGEEKEERVVREMPVSMELPHPRFNALLAVQDDVLYIYGGTFEKGDREFTFDDLYAVDLGKLDGCKEVFNRPVEDWIDEEGDIEMEDEEARAQLFTPSKRKKKQDADDVSVADSASTAPSTVPSEEDEESESVATTVDDGLPHPRPFESRRDFFQRTSNEWQEILMTSLRWKGVQPESLTVKEIKAKAFELSEEKWWDCREEITLLEEEQEAAGIGEVVSLADRGEAGPGGGGGGGGGRRRLPTLLETGTMPLGIQRLNAKRSQPNDRIIFIKPLKGPGEEIAQDFLERIAAQCLPIMREHHLSVMSLEEYEPNPEFVGRNFNAGEVVQLVLKARSGHWLPFNYVQMVMMHELAHCKQMNHSRAFWAVRNQYAEQMKGLWSRGFTGEGLWGRGALLSTGEFEKNMVEPGELLPEHLCGGTYRSRGRKRKAKKTLTYKEQKERRILKKFGANGVALGEDAQTKQKLEGKTVAAKPRVAGSARGRELRAAAALARFDEQKKEPKEEVDEGSETESGDDYEDDLTAGPDAVDIDGKKILDSKGRGMVKVCEDENPDDQDAQDELQELQSFGSRKPAPRPTSLAPEQSKPGPKTAAKTPGKTAAAKPGTLGEAKSTQPKTPTPKETSPPQSNSGGLNTCPACTFINEPGSTTCAMCANTVESEGMLDVWACQSKTCKGTNYRNSGDCGVCGVCGERRQPAVAPRP</sequence>
<feature type="compositionally biased region" description="Low complexity" evidence="4">
    <location>
        <begin position="563"/>
        <end position="577"/>
    </location>
</feature>
<feature type="compositionally biased region" description="Acidic residues" evidence="4">
    <location>
        <begin position="957"/>
        <end position="975"/>
    </location>
</feature>
<protein>
    <submittedName>
        <fullName evidence="6">Kelch repeat-containing protein 3</fullName>
    </submittedName>
</protein>
<feature type="compositionally biased region" description="Gly residues" evidence="4">
    <location>
        <begin position="393"/>
        <end position="410"/>
    </location>
</feature>
<evidence type="ECO:0000313" key="7">
    <source>
        <dbReference type="Proteomes" id="UP001303115"/>
    </source>
</evidence>
<evidence type="ECO:0000259" key="5">
    <source>
        <dbReference type="PROSITE" id="PS51397"/>
    </source>
</evidence>
<dbReference type="PROSITE" id="PS01358">
    <property type="entry name" value="ZF_RANBP2_1"/>
    <property type="match status" value="1"/>
</dbReference>
<dbReference type="AlphaFoldDB" id="A0AAN6PMT2"/>
<feature type="compositionally biased region" description="Basic and acidic residues" evidence="4">
    <location>
        <begin position="594"/>
        <end position="605"/>
    </location>
</feature>
<gene>
    <name evidence="6" type="ORF">C8A01DRAFT_43405</name>
</gene>
<dbReference type="Pfam" id="PF08325">
    <property type="entry name" value="WLM"/>
    <property type="match status" value="1"/>
</dbReference>
<comment type="caution">
    <text evidence="6">The sequence shown here is derived from an EMBL/GenBank/DDBJ whole genome shotgun (WGS) entry which is preliminary data.</text>
</comment>
<proteinExistence type="predicted"/>
<accession>A0AAN6PMT2</accession>
<dbReference type="SMART" id="SM00547">
    <property type="entry name" value="ZnF_RBZ"/>
    <property type="match status" value="1"/>
</dbReference>
<dbReference type="InterPro" id="IPR013536">
    <property type="entry name" value="WLM_dom"/>
</dbReference>
<feature type="region of interest" description="Disordered" evidence="4">
    <location>
        <begin position="945"/>
        <end position="989"/>
    </location>
</feature>
<dbReference type="SUPFAM" id="SSF117281">
    <property type="entry name" value="Kelch motif"/>
    <property type="match status" value="1"/>
</dbReference>
<reference evidence="7" key="1">
    <citation type="journal article" date="2023" name="Mol. Phylogenet. Evol.">
        <title>Genome-scale phylogeny and comparative genomics of the fungal order Sordariales.</title>
        <authorList>
            <person name="Hensen N."/>
            <person name="Bonometti L."/>
            <person name="Westerberg I."/>
            <person name="Brannstrom I.O."/>
            <person name="Guillou S."/>
            <person name="Cros-Aarteil S."/>
            <person name="Calhoun S."/>
            <person name="Haridas S."/>
            <person name="Kuo A."/>
            <person name="Mondo S."/>
            <person name="Pangilinan J."/>
            <person name="Riley R."/>
            <person name="LaButti K."/>
            <person name="Andreopoulos B."/>
            <person name="Lipzen A."/>
            <person name="Chen C."/>
            <person name="Yan M."/>
            <person name="Daum C."/>
            <person name="Ng V."/>
            <person name="Clum A."/>
            <person name="Steindorff A."/>
            <person name="Ohm R.A."/>
            <person name="Martin F."/>
            <person name="Silar P."/>
            <person name="Natvig D.O."/>
            <person name="Lalanne C."/>
            <person name="Gautier V."/>
            <person name="Ament-Velasquez S.L."/>
            <person name="Kruys A."/>
            <person name="Hutchinson M.I."/>
            <person name="Powell A.J."/>
            <person name="Barry K."/>
            <person name="Miller A.N."/>
            <person name="Grigoriev I.V."/>
            <person name="Debuchy R."/>
            <person name="Gladieux P."/>
            <person name="Hiltunen Thoren M."/>
            <person name="Johannesson H."/>
        </authorList>
    </citation>
    <scope>NUCLEOTIDE SEQUENCE [LARGE SCALE GENOMIC DNA]</scope>
    <source>
        <strain evidence="7">CBS 284.82</strain>
    </source>
</reference>